<accession>A0A5B7IDP7</accession>
<evidence type="ECO:0000313" key="2">
    <source>
        <dbReference type="EMBL" id="MPC80393.1"/>
    </source>
</evidence>
<proteinExistence type="predicted"/>
<sequence length="348" mass="35307">MQKGSVTAPLQEGGVAAWPGNGGSGGSGDGGGGAAAGDWLTRLDLEVEEARPVVGLQEAVEGLGAVDGMEDEGNGVGKEVQDGGDVWGGVVVRHSPADVFVAGAVDLQQAGGAGQAWPWAAGWVVVGVNLTASERLPPLVVGRGALPPLSPGVVSLPLPCVGGGGRPGATLTQWLAGLDRRFLAEGRRVALVVVQGTLNPPAQGLRATTLVPVPRALHPLGGGGLALTLRRHYVQLMQDREGGTGGDAPPDLLYGLLLAWAALTPQHILHAFRTCGAPCVPPAAPTPATPPPAPPPDLHQVWAALATLRGHLAATPHAHHAYGHLAAVHAFCRAHTHTPPDPPCETSL</sequence>
<organism evidence="2 3">
    <name type="scientific">Portunus trituberculatus</name>
    <name type="common">Swimming crab</name>
    <name type="synonym">Neptunus trituberculatus</name>
    <dbReference type="NCBI Taxonomy" id="210409"/>
    <lineage>
        <taxon>Eukaryota</taxon>
        <taxon>Metazoa</taxon>
        <taxon>Ecdysozoa</taxon>
        <taxon>Arthropoda</taxon>
        <taxon>Crustacea</taxon>
        <taxon>Multicrustacea</taxon>
        <taxon>Malacostraca</taxon>
        <taxon>Eumalacostraca</taxon>
        <taxon>Eucarida</taxon>
        <taxon>Decapoda</taxon>
        <taxon>Pleocyemata</taxon>
        <taxon>Brachyura</taxon>
        <taxon>Eubrachyura</taxon>
        <taxon>Portunoidea</taxon>
        <taxon>Portunidae</taxon>
        <taxon>Portuninae</taxon>
        <taxon>Portunus</taxon>
    </lineage>
</organism>
<name>A0A5B7IDP7_PORTR</name>
<comment type="caution">
    <text evidence="2">The sequence shown here is derived from an EMBL/GenBank/DDBJ whole genome shotgun (WGS) entry which is preliminary data.</text>
</comment>
<feature type="region of interest" description="Disordered" evidence="1">
    <location>
        <begin position="1"/>
        <end position="37"/>
    </location>
</feature>
<dbReference type="Proteomes" id="UP000324222">
    <property type="component" value="Unassembled WGS sequence"/>
</dbReference>
<dbReference type="AlphaFoldDB" id="A0A5B7IDP7"/>
<protein>
    <submittedName>
        <fullName evidence="2">Tigger transposable element-derived protein 4</fullName>
    </submittedName>
</protein>
<reference evidence="2 3" key="1">
    <citation type="submission" date="2019-05" db="EMBL/GenBank/DDBJ databases">
        <title>Another draft genome of Portunus trituberculatus and its Hox gene families provides insights of decapod evolution.</title>
        <authorList>
            <person name="Jeong J.-H."/>
            <person name="Song I."/>
            <person name="Kim S."/>
            <person name="Choi T."/>
            <person name="Kim D."/>
            <person name="Ryu S."/>
            <person name="Kim W."/>
        </authorList>
    </citation>
    <scope>NUCLEOTIDE SEQUENCE [LARGE SCALE GENOMIC DNA]</scope>
    <source>
        <tissue evidence="2">Muscle</tissue>
    </source>
</reference>
<gene>
    <name evidence="2" type="primary">Tigd4_1</name>
    <name evidence="2" type="ORF">E2C01_074971</name>
</gene>
<feature type="compositionally biased region" description="Gly residues" evidence="1">
    <location>
        <begin position="20"/>
        <end position="35"/>
    </location>
</feature>
<keyword evidence="3" id="KW-1185">Reference proteome</keyword>
<evidence type="ECO:0000313" key="3">
    <source>
        <dbReference type="Proteomes" id="UP000324222"/>
    </source>
</evidence>
<evidence type="ECO:0000256" key="1">
    <source>
        <dbReference type="SAM" id="MobiDB-lite"/>
    </source>
</evidence>
<dbReference type="EMBL" id="VSRR010053881">
    <property type="protein sequence ID" value="MPC80393.1"/>
    <property type="molecule type" value="Genomic_DNA"/>
</dbReference>